<accession>A0A9P6N5R8</accession>
<gene>
    <name evidence="1" type="ORF">CROQUDRAFT_460847</name>
</gene>
<keyword evidence="2" id="KW-1185">Reference proteome</keyword>
<reference evidence="1" key="1">
    <citation type="submission" date="2013-11" db="EMBL/GenBank/DDBJ databases">
        <title>Genome sequence of the fusiform rust pathogen reveals effectors for host alternation and coevolution with pine.</title>
        <authorList>
            <consortium name="DOE Joint Genome Institute"/>
            <person name="Smith K."/>
            <person name="Pendleton A."/>
            <person name="Kubisiak T."/>
            <person name="Anderson C."/>
            <person name="Salamov A."/>
            <person name="Aerts A."/>
            <person name="Riley R."/>
            <person name="Clum A."/>
            <person name="Lindquist E."/>
            <person name="Ence D."/>
            <person name="Campbell M."/>
            <person name="Kronenberg Z."/>
            <person name="Feau N."/>
            <person name="Dhillon B."/>
            <person name="Hamelin R."/>
            <person name="Burleigh J."/>
            <person name="Smith J."/>
            <person name="Yandell M."/>
            <person name="Nelson C."/>
            <person name="Grigoriev I."/>
            <person name="Davis J."/>
        </authorList>
    </citation>
    <scope>NUCLEOTIDE SEQUENCE</scope>
    <source>
        <strain evidence="1">G11</strain>
    </source>
</reference>
<sequence>MCKQPLRNTLRHINNVMHINHCCPSQSKEMSKITSLHNRNTDITTKNASMRRVPKNHCNTQIRCSQVTESILE</sequence>
<name>A0A9P6N5R8_9BASI</name>
<protein>
    <submittedName>
        <fullName evidence="1">Uncharacterized protein</fullName>
    </submittedName>
</protein>
<dbReference type="EMBL" id="MU167602">
    <property type="protein sequence ID" value="KAG0139393.1"/>
    <property type="molecule type" value="Genomic_DNA"/>
</dbReference>
<proteinExistence type="predicted"/>
<dbReference type="Proteomes" id="UP000886653">
    <property type="component" value="Unassembled WGS sequence"/>
</dbReference>
<dbReference type="AlphaFoldDB" id="A0A9P6N5R8"/>
<comment type="caution">
    <text evidence="1">The sequence shown here is derived from an EMBL/GenBank/DDBJ whole genome shotgun (WGS) entry which is preliminary data.</text>
</comment>
<evidence type="ECO:0000313" key="1">
    <source>
        <dbReference type="EMBL" id="KAG0139393.1"/>
    </source>
</evidence>
<evidence type="ECO:0000313" key="2">
    <source>
        <dbReference type="Proteomes" id="UP000886653"/>
    </source>
</evidence>
<organism evidence="1 2">
    <name type="scientific">Cronartium quercuum f. sp. fusiforme G11</name>
    <dbReference type="NCBI Taxonomy" id="708437"/>
    <lineage>
        <taxon>Eukaryota</taxon>
        <taxon>Fungi</taxon>
        <taxon>Dikarya</taxon>
        <taxon>Basidiomycota</taxon>
        <taxon>Pucciniomycotina</taxon>
        <taxon>Pucciniomycetes</taxon>
        <taxon>Pucciniales</taxon>
        <taxon>Coleosporiaceae</taxon>
        <taxon>Cronartium</taxon>
    </lineage>
</organism>